<dbReference type="InterPro" id="IPR013154">
    <property type="entry name" value="ADH-like_N"/>
</dbReference>
<reference evidence="14" key="1">
    <citation type="submission" date="2021-07" db="EMBL/GenBank/DDBJ databases">
        <authorList>
            <person name="Branca A.L. A."/>
        </authorList>
    </citation>
    <scope>NUCLEOTIDE SEQUENCE</scope>
</reference>
<dbReference type="Pfam" id="PF00107">
    <property type="entry name" value="ADH_zinc_N"/>
    <property type="match status" value="1"/>
</dbReference>
<proteinExistence type="inferred from homology"/>
<evidence type="ECO:0000256" key="3">
    <source>
        <dbReference type="ARBA" id="ARBA00011738"/>
    </source>
</evidence>
<evidence type="ECO:0000256" key="6">
    <source>
        <dbReference type="ARBA" id="ARBA00022833"/>
    </source>
</evidence>
<dbReference type="InterPro" id="IPR013149">
    <property type="entry name" value="ADH-like_C"/>
</dbReference>
<dbReference type="CDD" id="cd05283">
    <property type="entry name" value="CAD1"/>
    <property type="match status" value="1"/>
</dbReference>
<dbReference type="GO" id="GO:0008106">
    <property type="term" value="F:alcohol dehydrogenase (NADP+) activity"/>
    <property type="evidence" value="ECO:0007669"/>
    <property type="project" value="UniProtKB-EC"/>
</dbReference>
<keyword evidence="8" id="KW-0560">Oxidoreductase</keyword>
<gene>
    <name evidence="14" type="ORF">PSALAMII_LOCUS2933</name>
</gene>
<dbReference type="PROSITE" id="PS00059">
    <property type="entry name" value="ADH_ZINC"/>
    <property type="match status" value="1"/>
</dbReference>
<evidence type="ECO:0000256" key="5">
    <source>
        <dbReference type="ARBA" id="ARBA00022723"/>
    </source>
</evidence>
<dbReference type="AlphaFoldDB" id="A0A9W4NCG2"/>
<evidence type="ECO:0000256" key="11">
    <source>
        <dbReference type="RuleBase" id="RU361277"/>
    </source>
</evidence>
<evidence type="ECO:0000256" key="4">
    <source>
        <dbReference type="ARBA" id="ARBA00022553"/>
    </source>
</evidence>
<dbReference type="Proteomes" id="UP001152646">
    <property type="component" value="Unassembled WGS sequence"/>
</dbReference>
<evidence type="ECO:0000259" key="13">
    <source>
        <dbReference type="Pfam" id="PF08240"/>
    </source>
</evidence>
<dbReference type="InterPro" id="IPR036291">
    <property type="entry name" value="NAD(P)-bd_dom_sf"/>
</dbReference>
<name>A0A9W4NCG2_9EURO</name>
<dbReference type="OrthoDB" id="1879366at2759"/>
<dbReference type="GO" id="GO:0006066">
    <property type="term" value="P:alcohol metabolic process"/>
    <property type="evidence" value="ECO:0007669"/>
    <property type="project" value="UniProtKB-ARBA"/>
</dbReference>
<dbReference type="InterPro" id="IPR047109">
    <property type="entry name" value="CAD-like"/>
</dbReference>
<comment type="catalytic activity">
    <reaction evidence="10">
        <text>a primary alcohol + NADP(+) = an aldehyde + NADPH + H(+)</text>
        <dbReference type="Rhea" id="RHEA:15937"/>
        <dbReference type="ChEBI" id="CHEBI:15378"/>
        <dbReference type="ChEBI" id="CHEBI:15734"/>
        <dbReference type="ChEBI" id="CHEBI:17478"/>
        <dbReference type="ChEBI" id="CHEBI:57783"/>
        <dbReference type="ChEBI" id="CHEBI:58349"/>
        <dbReference type="EC" id="1.1.1.2"/>
    </reaction>
    <physiologicalReaction direction="left-to-right" evidence="10">
        <dbReference type="Rhea" id="RHEA:15938"/>
    </physiologicalReaction>
    <physiologicalReaction direction="right-to-left" evidence="10">
        <dbReference type="Rhea" id="RHEA:15939"/>
    </physiologicalReaction>
</comment>
<dbReference type="SUPFAM" id="SSF50129">
    <property type="entry name" value="GroES-like"/>
    <property type="match status" value="1"/>
</dbReference>
<keyword evidence="5 11" id="KW-0479">Metal-binding</keyword>
<dbReference type="EMBL" id="CAJVPA010000111">
    <property type="protein sequence ID" value="CAG8341834.1"/>
    <property type="molecule type" value="Genomic_DNA"/>
</dbReference>
<dbReference type="SUPFAM" id="SSF51735">
    <property type="entry name" value="NAD(P)-binding Rossmann-fold domains"/>
    <property type="match status" value="1"/>
</dbReference>
<keyword evidence="6 11" id="KW-0862">Zinc</keyword>
<dbReference type="Pfam" id="PF08240">
    <property type="entry name" value="ADH_N"/>
    <property type="match status" value="1"/>
</dbReference>
<evidence type="ECO:0000313" key="14">
    <source>
        <dbReference type="EMBL" id="CAG8341834.1"/>
    </source>
</evidence>
<keyword evidence="7" id="KW-0521">NADP</keyword>
<dbReference type="InterPro" id="IPR002328">
    <property type="entry name" value="ADH_Zn_CS"/>
</dbReference>
<sequence>MSTNEIFEGWLGLDCRATEGKMVWWEFEPKQWEETDVDIRITHCGVCGSDTHTLRSGWVSGLFPSKKGRTMEETADMIIIQRVRQTSPAVVIGHEIVGMAVRVGSKAIGDIQVGDRVGVGAQSDACLSRVESCEECNTGQEKYCTKNWTGTYNGVFMNGEKSYGGYALYNRCPSHFVIKIPDGLSSAAAAPMLCAGITTFTPLKKHGCGPGKRVGVIGVGGLGHFALLFAKALGADQVVAISRGSNKKEDAMKMGADLYISTQEEMGWSKSNAATLDLIISTVDSPKVRWNLAKDLIRKLIRDIKMPLADYFTLLKANGVFVQLGVPDGGMLPVPIPALIHRGITLAGSLIGSPHEIRDMLQLAAEKNIQPWIEERPMEDANQVIIDMEEGKARYRYVLVNEQ</sequence>
<dbReference type="Gene3D" id="3.40.50.720">
    <property type="entry name" value="NAD(P)-binding Rossmann-like Domain"/>
    <property type="match status" value="1"/>
</dbReference>
<evidence type="ECO:0000313" key="15">
    <source>
        <dbReference type="Proteomes" id="UP001152646"/>
    </source>
</evidence>
<evidence type="ECO:0000259" key="12">
    <source>
        <dbReference type="Pfam" id="PF00107"/>
    </source>
</evidence>
<dbReference type="PANTHER" id="PTHR42683">
    <property type="entry name" value="ALDEHYDE REDUCTASE"/>
    <property type="match status" value="1"/>
</dbReference>
<comment type="subunit">
    <text evidence="3">Homodimer.</text>
</comment>
<keyword evidence="4" id="KW-0597">Phosphoprotein</keyword>
<evidence type="ECO:0000256" key="2">
    <source>
        <dbReference type="ARBA" id="ARBA00008072"/>
    </source>
</evidence>
<dbReference type="Gene3D" id="3.90.180.10">
    <property type="entry name" value="Medium-chain alcohol dehydrogenases, catalytic domain"/>
    <property type="match status" value="1"/>
</dbReference>
<evidence type="ECO:0000256" key="8">
    <source>
        <dbReference type="ARBA" id="ARBA00023002"/>
    </source>
</evidence>
<dbReference type="EC" id="1.1.1.2" evidence="9"/>
<protein>
    <recommendedName>
        <fullName evidence="9">alcohol dehydrogenase (NADP(+))</fullName>
        <ecNumber evidence="9">1.1.1.2</ecNumber>
    </recommendedName>
</protein>
<comment type="similarity">
    <text evidence="2 11">Belongs to the zinc-containing alcohol dehydrogenase family.</text>
</comment>
<evidence type="ECO:0000256" key="7">
    <source>
        <dbReference type="ARBA" id="ARBA00022857"/>
    </source>
</evidence>
<dbReference type="FunFam" id="3.40.50.720:FF:000158">
    <property type="entry name" value="Zinc-binding alcohol dehydrogenase"/>
    <property type="match status" value="1"/>
</dbReference>
<evidence type="ECO:0000256" key="10">
    <source>
        <dbReference type="ARBA" id="ARBA00050997"/>
    </source>
</evidence>
<evidence type="ECO:0000256" key="9">
    <source>
        <dbReference type="ARBA" id="ARBA00024074"/>
    </source>
</evidence>
<accession>A0A9W4NCG2</accession>
<dbReference type="InterPro" id="IPR011032">
    <property type="entry name" value="GroES-like_sf"/>
</dbReference>
<evidence type="ECO:0000256" key="1">
    <source>
        <dbReference type="ARBA" id="ARBA00001947"/>
    </source>
</evidence>
<dbReference type="GO" id="GO:0008270">
    <property type="term" value="F:zinc ion binding"/>
    <property type="evidence" value="ECO:0007669"/>
    <property type="project" value="InterPro"/>
</dbReference>
<organism evidence="14 15">
    <name type="scientific">Penicillium salamii</name>
    <dbReference type="NCBI Taxonomy" id="1612424"/>
    <lineage>
        <taxon>Eukaryota</taxon>
        <taxon>Fungi</taxon>
        <taxon>Dikarya</taxon>
        <taxon>Ascomycota</taxon>
        <taxon>Pezizomycotina</taxon>
        <taxon>Eurotiomycetes</taxon>
        <taxon>Eurotiomycetidae</taxon>
        <taxon>Eurotiales</taxon>
        <taxon>Aspergillaceae</taxon>
        <taxon>Penicillium</taxon>
    </lineage>
</organism>
<comment type="caution">
    <text evidence="14">The sequence shown here is derived from an EMBL/GenBank/DDBJ whole genome shotgun (WGS) entry which is preliminary data.</text>
</comment>
<comment type="cofactor">
    <cofactor evidence="1 11">
        <name>Zn(2+)</name>
        <dbReference type="ChEBI" id="CHEBI:29105"/>
    </cofactor>
</comment>
<feature type="domain" description="Alcohol dehydrogenase-like N-terminal" evidence="13">
    <location>
        <begin position="34"/>
        <end position="182"/>
    </location>
</feature>
<feature type="domain" description="Alcohol dehydrogenase-like C-terminal" evidence="12">
    <location>
        <begin position="221"/>
        <end position="272"/>
    </location>
</feature>